<dbReference type="PIRSF" id="PIRSF037037">
    <property type="entry name" value="Kelch-like_protein_gigaxonin"/>
    <property type="match status" value="1"/>
</dbReference>
<dbReference type="InterPro" id="IPR017096">
    <property type="entry name" value="BTB-kelch_protein"/>
</dbReference>
<feature type="domain" description="BTB" evidence="3">
    <location>
        <begin position="54"/>
        <end position="121"/>
    </location>
</feature>
<dbReference type="Pfam" id="PF24681">
    <property type="entry name" value="Kelch_KLHDC2_KLHL20_DRC7"/>
    <property type="match status" value="1"/>
</dbReference>
<dbReference type="PANTHER" id="PTHR45632">
    <property type="entry name" value="LD33804P"/>
    <property type="match status" value="1"/>
</dbReference>
<dbReference type="InterPro" id="IPR000210">
    <property type="entry name" value="BTB/POZ_dom"/>
</dbReference>
<gene>
    <name evidence="4" type="primary">106070775</name>
</gene>
<dbReference type="Gene3D" id="2.120.10.80">
    <property type="entry name" value="Kelch-type beta propeller"/>
    <property type="match status" value="1"/>
</dbReference>
<dbReference type="Proteomes" id="UP000076420">
    <property type="component" value="Unassembled WGS sequence"/>
</dbReference>
<dbReference type="PANTHER" id="PTHR45632:SF5">
    <property type="entry name" value="KELCH-LIKE PROTEIN 22"/>
    <property type="match status" value="1"/>
</dbReference>
<name>A0A2C9MAJ6_BIOGL</name>
<dbReference type="VEuPathDB" id="VectorBase:BGLAX_028228"/>
<dbReference type="Gene3D" id="1.25.40.420">
    <property type="match status" value="1"/>
</dbReference>
<evidence type="ECO:0000313" key="4">
    <source>
        <dbReference type="EnsemblMetazoa" id="BGLB040390-PA"/>
    </source>
</evidence>
<evidence type="ECO:0000259" key="3">
    <source>
        <dbReference type="PROSITE" id="PS50097"/>
    </source>
</evidence>
<dbReference type="SMART" id="SM00875">
    <property type="entry name" value="BACK"/>
    <property type="match status" value="1"/>
</dbReference>
<dbReference type="KEGG" id="bgt:106070775"/>
<dbReference type="Gene3D" id="3.30.710.10">
    <property type="entry name" value="Potassium Channel Kv1.1, Chain A"/>
    <property type="match status" value="1"/>
</dbReference>
<dbReference type="InterPro" id="IPR015915">
    <property type="entry name" value="Kelch-typ_b-propeller"/>
</dbReference>
<evidence type="ECO:0000256" key="1">
    <source>
        <dbReference type="ARBA" id="ARBA00022441"/>
    </source>
</evidence>
<evidence type="ECO:0000313" key="5">
    <source>
        <dbReference type="Proteomes" id="UP000076420"/>
    </source>
</evidence>
<dbReference type="VEuPathDB" id="VectorBase:BGLB040390"/>
<dbReference type="InterPro" id="IPR011333">
    <property type="entry name" value="SKP1/BTB/POZ_sf"/>
</dbReference>
<dbReference type="AlphaFoldDB" id="A0A2C9MAJ6"/>
<evidence type="ECO:0000256" key="2">
    <source>
        <dbReference type="ARBA" id="ARBA00022737"/>
    </source>
</evidence>
<sequence>MSCRFKKIDIKMTDCSLSPNSDNSSLGEDMFHDEARATNLLTGFSQLYKNKQFVDVSLRAEQSEFPCHKNVLAASSPYFLVMFSTSLAEGQQNCITLQDMEARTLELVLEYIYNGQVSLTEDTVQNLLSAANLFQLIPLRDGCAEFMMSHVTVSNCIGVFFFAKAHQCNVLALKAKEIINNKFPLLCKQQEFLSLPVDKLVEIVSDDDLNVTTEETVYEACMAWVGEDQETRKSHLVEVMNCVRFANISSYYFCDKIDTCPLLQENSELRCLLDTIRCYHMLKNRQQEMDVKLMPRRGMVYERGVMIIANPYTEDVLKKYNSMEMLLPKTGEVIHICKLPQSLYTPGVASTGDNQIYLAGGAIRKINYRGSITTEGVSNNVYVFDQSEATWQPKAKMQMSRSQFSLIIVDGHVYAIGGQDGSEILMTVEKYDAPTNTWTMVHSLPRPLRFMTGVSYKGKLYIFGGETKTEVSNGALRYDPQEDTWTELPPMKTPRVLAGSVVFKDKIYIIGGNAAVSEKWKKEYLPEHCVTTVEIFDPATENWTDGPPLANALCGAGVVKYGDTILVVGGEDDKSWMAGICWLKHDGEEAETKGREDHCCLSTSCGMLATTQPKVDITVGSSWPSDQTQVCSAMWCPSDLTSHHL</sequence>
<keyword evidence="1" id="KW-0880">Kelch repeat</keyword>
<protein>
    <recommendedName>
        <fullName evidence="3">BTB domain-containing protein</fullName>
    </recommendedName>
</protein>
<dbReference type="SUPFAM" id="SSF117281">
    <property type="entry name" value="Kelch motif"/>
    <property type="match status" value="1"/>
</dbReference>
<accession>A0A2C9MAJ6</accession>
<dbReference type="Pfam" id="PF00651">
    <property type="entry name" value="BTB"/>
    <property type="match status" value="1"/>
</dbReference>
<keyword evidence="2" id="KW-0677">Repeat</keyword>
<proteinExistence type="predicted"/>
<dbReference type="SMART" id="SM00225">
    <property type="entry name" value="BTB"/>
    <property type="match status" value="1"/>
</dbReference>
<dbReference type="SMART" id="SM00612">
    <property type="entry name" value="Kelch"/>
    <property type="match status" value="4"/>
</dbReference>
<dbReference type="FunFam" id="1.25.40.420:FF:000001">
    <property type="entry name" value="Kelch-like family member 12"/>
    <property type="match status" value="1"/>
</dbReference>
<dbReference type="Pfam" id="PF07707">
    <property type="entry name" value="BACK"/>
    <property type="match status" value="1"/>
</dbReference>
<dbReference type="SUPFAM" id="SSF54695">
    <property type="entry name" value="POZ domain"/>
    <property type="match status" value="1"/>
</dbReference>
<organism evidence="4 5">
    <name type="scientific">Biomphalaria glabrata</name>
    <name type="common">Bloodfluke planorb</name>
    <name type="synonym">Freshwater snail</name>
    <dbReference type="NCBI Taxonomy" id="6526"/>
    <lineage>
        <taxon>Eukaryota</taxon>
        <taxon>Metazoa</taxon>
        <taxon>Spiralia</taxon>
        <taxon>Lophotrochozoa</taxon>
        <taxon>Mollusca</taxon>
        <taxon>Gastropoda</taxon>
        <taxon>Heterobranchia</taxon>
        <taxon>Euthyneura</taxon>
        <taxon>Panpulmonata</taxon>
        <taxon>Hygrophila</taxon>
        <taxon>Lymnaeoidea</taxon>
        <taxon>Planorbidae</taxon>
        <taxon>Biomphalaria</taxon>
    </lineage>
</organism>
<dbReference type="InterPro" id="IPR011705">
    <property type="entry name" value="BACK"/>
</dbReference>
<reference evidence="4" key="1">
    <citation type="submission" date="2020-05" db="UniProtKB">
        <authorList>
            <consortium name="EnsemblMetazoa"/>
        </authorList>
    </citation>
    <scope>IDENTIFICATION</scope>
    <source>
        <strain evidence="4">BB02</strain>
    </source>
</reference>
<dbReference type="OrthoDB" id="45365at2759"/>
<dbReference type="InterPro" id="IPR006652">
    <property type="entry name" value="Kelch_1"/>
</dbReference>
<dbReference type="PROSITE" id="PS50097">
    <property type="entry name" value="BTB"/>
    <property type="match status" value="1"/>
</dbReference>
<dbReference type="EnsemblMetazoa" id="BGLB040390-RA">
    <property type="protein sequence ID" value="BGLB040390-PA"/>
    <property type="gene ID" value="BGLB040390"/>
</dbReference>
<dbReference type="STRING" id="6526.A0A2C9MAJ6"/>